<keyword evidence="7" id="KW-0256">Endoplasmic reticulum</keyword>
<evidence type="ECO:0000256" key="3">
    <source>
        <dbReference type="ARBA" id="ARBA00022692"/>
    </source>
</evidence>
<protein>
    <recommendedName>
        <fullName evidence="7">Post-GPI attachment to proteins factor 3</fullName>
    </recommendedName>
</protein>
<accession>A0A8X7NJ54</accession>
<comment type="function">
    <text evidence="7">Involved in the lipid remodeling steps of GPI-anchor maturation.</text>
</comment>
<dbReference type="PANTHER" id="PTHR13148">
    <property type="entry name" value="PER1-RELATED"/>
    <property type="match status" value="1"/>
</dbReference>
<dbReference type="PANTHER" id="PTHR13148:SF0">
    <property type="entry name" value="POST-GPI ATTACHMENT TO PROTEINS FACTOR 3"/>
    <property type="match status" value="1"/>
</dbReference>
<dbReference type="InterPro" id="IPR007217">
    <property type="entry name" value="Per1-like"/>
</dbReference>
<feature type="transmembrane region" description="Helical" evidence="7">
    <location>
        <begin position="192"/>
        <end position="211"/>
    </location>
</feature>
<dbReference type="AlphaFoldDB" id="A0A8X7NJ54"/>
<evidence type="ECO:0000256" key="5">
    <source>
        <dbReference type="ARBA" id="ARBA00022989"/>
    </source>
</evidence>
<evidence type="ECO:0000256" key="1">
    <source>
        <dbReference type="ARBA" id="ARBA00004127"/>
    </source>
</evidence>
<dbReference type="GO" id="GO:0016788">
    <property type="term" value="F:hydrolase activity, acting on ester bonds"/>
    <property type="evidence" value="ECO:0007669"/>
    <property type="project" value="TreeGrafter"/>
</dbReference>
<dbReference type="Pfam" id="PF04080">
    <property type="entry name" value="Per1"/>
    <property type="match status" value="1"/>
</dbReference>
<comment type="caution">
    <text evidence="9">The sequence shown here is derived from an EMBL/GenBank/DDBJ whole genome shotgun (WGS) entry which is preliminary data.</text>
</comment>
<keyword evidence="5 7" id="KW-1133">Transmembrane helix</keyword>
<keyword evidence="2 7" id="KW-0337">GPI-anchor biosynthesis</keyword>
<comment type="subcellular location">
    <subcellularLocation>
        <location evidence="1">Endomembrane system</location>
        <topology evidence="1">Multi-pass membrane protein</topology>
    </subcellularLocation>
    <subcellularLocation>
        <location evidence="7">Endoplasmic reticulum membrane</location>
        <topology evidence="7">Multi-pass membrane protein</topology>
    </subcellularLocation>
</comment>
<evidence type="ECO:0000256" key="4">
    <source>
        <dbReference type="ARBA" id="ARBA00022729"/>
    </source>
</evidence>
<evidence type="ECO:0000256" key="7">
    <source>
        <dbReference type="RuleBase" id="RU365066"/>
    </source>
</evidence>
<evidence type="ECO:0000256" key="6">
    <source>
        <dbReference type="ARBA" id="ARBA00023136"/>
    </source>
</evidence>
<feature type="transmembrane region" description="Helical" evidence="7">
    <location>
        <begin position="159"/>
        <end position="180"/>
    </location>
</feature>
<name>A0A8X7NJ54_CANPA</name>
<keyword evidence="3 7" id="KW-0812">Transmembrane</keyword>
<dbReference type="GO" id="GO:0006506">
    <property type="term" value="P:GPI anchor biosynthetic process"/>
    <property type="evidence" value="ECO:0007669"/>
    <property type="project" value="UniProtKB-KW"/>
</dbReference>
<dbReference type="Proteomes" id="UP000590412">
    <property type="component" value="Unassembled WGS sequence"/>
</dbReference>
<organism evidence="9 10">
    <name type="scientific">Candida parapsilosis</name>
    <name type="common">Yeast</name>
    <dbReference type="NCBI Taxonomy" id="5480"/>
    <lineage>
        <taxon>Eukaryota</taxon>
        <taxon>Fungi</taxon>
        <taxon>Dikarya</taxon>
        <taxon>Ascomycota</taxon>
        <taxon>Saccharomycotina</taxon>
        <taxon>Pichiomycetes</taxon>
        <taxon>Debaryomycetaceae</taxon>
        <taxon>Candida/Lodderomyces clade</taxon>
        <taxon>Candida</taxon>
    </lineage>
</organism>
<gene>
    <name evidence="9" type="ORF">FOB60_004214</name>
</gene>
<evidence type="ECO:0000313" key="10">
    <source>
        <dbReference type="Proteomes" id="UP000590412"/>
    </source>
</evidence>
<feature type="transmembrane region" description="Helical" evidence="7">
    <location>
        <begin position="253"/>
        <end position="274"/>
    </location>
</feature>
<keyword evidence="4 8" id="KW-0732">Signal</keyword>
<comment type="caution">
    <text evidence="7">Lacks conserved residue(s) required for the propagation of feature annotation.</text>
</comment>
<feature type="signal peptide" evidence="8">
    <location>
        <begin position="1"/>
        <end position="37"/>
    </location>
</feature>
<sequence>MILCFQSKPRRNNHRHRSNQALVIVTLLSLCVTLAQASIGDELPAFQYCLATCHCANLPSEYTVVGWSCTSNCNYYCQQTITDEIERLNLPVVQFYGKWPFKTVLGVQEFWSTMFSLGNLYVNYQSFRVIYREFKKLPKQKQNSASINTTVVESQILNWQSLVLLVVSCIGWCFSSIFHFRDTALTEVLDYFGAFAIILCNLNVIVVRYFKLYKLRFKSVLKLWQLSLIALYIYHLVRLFMDWDYTYNMNINVVLGLSAMILWFLHSFAIGRIYNKNINLVSNTITLVPYETNILQKLHLHNHKITRLRSRHKRLSLANSSHWIPYIPIFNNVILLCGLYLEINDFKPWKRLIDAHCLWHLLTIFPSYIWFDWNVWDVEMSIVTNTL</sequence>
<feature type="transmembrane region" description="Helical" evidence="7">
    <location>
        <begin position="223"/>
        <end position="241"/>
    </location>
</feature>
<dbReference type="EMBL" id="JABWAB010000006">
    <property type="protein sequence ID" value="KAF6048830.1"/>
    <property type="molecule type" value="Genomic_DNA"/>
</dbReference>
<dbReference type="GO" id="GO:0005789">
    <property type="term" value="C:endoplasmic reticulum membrane"/>
    <property type="evidence" value="ECO:0007669"/>
    <property type="project" value="UniProtKB-SubCell"/>
</dbReference>
<evidence type="ECO:0000313" key="9">
    <source>
        <dbReference type="EMBL" id="KAF6048830.1"/>
    </source>
</evidence>
<keyword evidence="6 7" id="KW-0472">Membrane</keyword>
<evidence type="ECO:0000256" key="8">
    <source>
        <dbReference type="SAM" id="SignalP"/>
    </source>
</evidence>
<comment type="similarity">
    <text evidence="7">Belongs to the PGAP3 family.</text>
</comment>
<proteinExistence type="inferred from homology"/>
<feature type="chain" id="PRO_5044694533" description="Post-GPI attachment to proteins factor 3" evidence="8">
    <location>
        <begin position="38"/>
        <end position="387"/>
    </location>
</feature>
<reference evidence="9" key="1">
    <citation type="submission" date="2020-03" db="EMBL/GenBank/DDBJ databases">
        <title>FDA dAtabase for Regulatory Grade micrObial Sequences (FDA-ARGOS): Supporting development and validation of Infectious Disease Dx tests.</title>
        <authorList>
            <person name="Campos J."/>
            <person name="Goldberg B."/>
            <person name="Tallon L."/>
            <person name="Sadzewicz L."/>
            <person name="Vavikolanu K."/>
            <person name="Mehta A."/>
            <person name="Aluvathingal J."/>
            <person name="Nadendla S."/>
            <person name="Nandy P."/>
            <person name="Geyer C."/>
            <person name="Yan Y."/>
            <person name="Sichtig H."/>
        </authorList>
    </citation>
    <scope>NUCLEOTIDE SEQUENCE [LARGE SCALE GENOMIC DNA]</scope>
    <source>
        <strain evidence="9">FDAARGOS_652</strain>
    </source>
</reference>
<evidence type="ECO:0000256" key="2">
    <source>
        <dbReference type="ARBA" id="ARBA00022502"/>
    </source>
</evidence>